<dbReference type="GO" id="GO:0005634">
    <property type="term" value="C:nucleus"/>
    <property type="evidence" value="ECO:0007669"/>
    <property type="project" value="UniProtKB-SubCell"/>
</dbReference>
<evidence type="ECO:0000256" key="3">
    <source>
        <dbReference type="ARBA" id="ARBA00022553"/>
    </source>
</evidence>
<reference evidence="5" key="1">
    <citation type="submission" date="2023-09" db="UniProtKB">
        <authorList>
            <consortium name="Ensembl"/>
        </authorList>
    </citation>
    <scope>IDENTIFICATION</scope>
</reference>
<dbReference type="GO" id="GO:0005737">
    <property type="term" value="C:cytoplasm"/>
    <property type="evidence" value="ECO:0007669"/>
    <property type="project" value="TreeGrafter"/>
</dbReference>
<evidence type="ECO:0000256" key="2">
    <source>
        <dbReference type="ARBA" id="ARBA00008485"/>
    </source>
</evidence>
<proteinExistence type="inferred from homology"/>
<dbReference type="AlphaFoldDB" id="A0A8C0W365"/>
<dbReference type="InterPro" id="IPR017266">
    <property type="entry name" value="DOC_1/2"/>
</dbReference>
<keyword evidence="3" id="KW-0597">Phosphoprotein</keyword>
<organism evidence="5">
    <name type="scientific">Castor canadensis</name>
    <name type="common">American beaver</name>
    <dbReference type="NCBI Taxonomy" id="51338"/>
    <lineage>
        <taxon>Eukaryota</taxon>
        <taxon>Metazoa</taxon>
        <taxon>Chordata</taxon>
        <taxon>Craniata</taxon>
        <taxon>Vertebrata</taxon>
        <taxon>Euteleostomi</taxon>
        <taxon>Mammalia</taxon>
        <taxon>Eutheria</taxon>
        <taxon>Euarchontoglires</taxon>
        <taxon>Glires</taxon>
        <taxon>Rodentia</taxon>
        <taxon>Castorimorpha</taxon>
        <taxon>Castoridae</taxon>
        <taxon>Castor</taxon>
    </lineage>
</organism>
<evidence type="ECO:0000313" key="5">
    <source>
        <dbReference type="Ensembl" id="ENSCCNP00000003704.1"/>
    </source>
</evidence>
<evidence type="ECO:0000256" key="4">
    <source>
        <dbReference type="ARBA" id="ARBA00023242"/>
    </source>
</evidence>
<protein>
    <submittedName>
        <fullName evidence="5">Uncharacterized protein</fullName>
    </submittedName>
</protein>
<dbReference type="Ensembl" id="ENSCCNT00000004852.1">
    <property type="protein sequence ID" value="ENSCCNP00000003704.1"/>
    <property type="gene ID" value="ENSCCNG00000003944.1"/>
</dbReference>
<dbReference type="PANTHER" id="PTHR22607">
    <property type="entry name" value="DELETED IN ORAL CANCER 1/CDK2-ASSOCIATED PROTEIN 1"/>
    <property type="match status" value="1"/>
</dbReference>
<name>A0A8C0W365_CASCN</name>
<sequence length="104" mass="11560">MLTITLYATAIVHLPSPSLAISSQNLKLLSQYQLPLLDYIQGTGKSQVPKESIQSCWPSRKSWGKRSDSPIESNSIMERIKRGIIHTEALVQEGPAGMEHNDRS</sequence>
<evidence type="ECO:0000256" key="1">
    <source>
        <dbReference type="ARBA" id="ARBA00004123"/>
    </source>
</evidence>
<keyword evidence="4" id="KW-0539">Nucleus</keyword>
<dbReference type="PANTHER" id="PTHR22607:SF2">
    <property type="entry name" value="CYCLIN-DEPENDENT KINASE 2-ASSOCIATED PROTEIN 1"/>
    <property type="match status" value="1"/>
</dbReference>
<accession>A0A8C0W365</accession>
<comment type="similarity">
    <text evidence="2">Belongs to the CDK2AP family.</text>
</comment>
<comment type="subcellular location">
    <subcellularLocation>
        <location evidence="1">Nucleus</location>
    </subcellularLocation>
</comment>
<dbReference type="Gene3D" id="6.10.140.1300">
    <property type="match status" value="1"/>
</dbReference>